<dbReference type="Gene3D" id="1.10.630.10">
    <property type="entry name" value="Cytochrome P450"/>
    <property type="match status" value="1"/>
</dbReference>
<evidence type="ECO:0000313" key="14">
    <source>
        <dbReference type="Proteomes" id="UP001652661"/>
    </source>
</evidence>
<evidence type="ECO:0000256" key="12">
    <source>
        <dbReference type="ARBA" id="ARBA00023136"/>
    </source>
</evidence>
<dbReference type="GeneID" id="121502941"/>
<dbReference type="InterPro" id="IPR001128">
    <property type="entry name" value="Cyt_P450"/>
</dbReference>
<accession>A0ABM3C879</accession>
<evidence type="ECO:0000256" key="9">
    <source>
        <dbReference type="ARBA" id="ARBA00023002"/>
    </source>
</evidence>
<dbReference type="PROSITE" id="PS00086">
    <property type="entry name" value="CYTOCHROME_P450"/>
    <property type="match status" value="1"/>
</dbReference>
<evidence type="ECO:0000256" key="1">
    <source>
        <dbReference type="ARBA" id="ARBA00001971"/>
    </source>
</evidence>
<keyword evidence="10 13" id="KW-0408">Iron</keyword>
<organism evidence="14 15">
    <name type="scientific">Drosophila kikkawai</name>
    <name type="common">Fruit fly</name>
    <dbReference type="NCBI Taxonomy" id="30033"/>
    <lineage>
        <taxon>Eukaryota</taxon>
        <taxon>Metazoa</taxon>
        <taxon>Ecdysozoa</taxon>
        <taxon>Arthropoda</taxon>
        <taxon>Hexapoda</taxon>
        <taxon>Insecta</taxon>
        <taxon>Pterygota</taxon>
        <taxon>Neoptera</taxon>
        <taxon>Endopterygota</taxon>
        <taxon>Diptera</taxon>
        <taxon>Brachycera</taxon>
        <taxon>Muscomorpha</taxon>
        <taxon>Ephydroidea</taxon>
        <taxon>Drosophilidae</taxon>
        <taxon>Drosophila</taxon>
        <taxon>Sophophora</taxon>
    </lineage>
</organism>
<dbReference type="InterPro" id="IPR036396">
    <property type="entry name" value="Cyt_P450_sf"/>
</dbReference>
<dbReference type="InterPro" id="IPR050476">
    <property type="entry name" value="Insect_CytP450_Detox"/>
</dbReference>
<evidence type="ECO:0000256" key="5">
    <source>
        <dbReference type="ARBA" id="ARBA00022617"/>
    </source>
</evidence>
<keyword evidence="5 13" id="KW-0349">Heme</keyword>
<keyword evidence="11 13" id="KW-0503">Monooxygenase</keyword>
<dbReference type="PANTHER" id="PTHR24292:SF100">
    <property type="entry name" value="CYTOCHROME P450 6A16, ISOFORM B-RELATED"/>
    <property type="match status" value="1"/>
</dbReference>
<comment type="subcellular location">
    <subcellularLocation>
        <location evidence="3">Endoplasmic reticulum membrane</location>
        <topology evidence="3">Peripheral membrane protein</topology>
    </subcellularLocation>
    <subcellularLocation>
        <location evidence="2">Microsome membrane</location>
        <topology evidence="2">Peripheral membrane protein</topology>
    </subcellularLocation>
</comment>
<evidence type="ECO:0000256" key="4">
    <source>
        <dbReference type="ARBA" id="ARBA00010617"/>
    </source>
</evidence>
<evidence type="ECO:0000256" key="10">
    <source>
        <dbReference type="ARBA" id="ARBA00023004"/>
    </source>
</evidence>
<reference evidence="14" key="1">
    <citation type="submission" date="2025-05" db="UniProtKB">
        <authorList>
            <consortium name="RefSeq"/>
        </authorList>
    </citation>
    <scope>NUCLEOTIDE SEQUENCE [LARGE SCALE GENOMIC DNA]</scope>
    <source>
        <strain evidence="14">14028-0561.14</strain>
    </source>
</reference>
<name>A0ABM3C879_DROKI</name>
<dbReference type="PRINTS" id="PR00385">
    <property type="entry name" value="P450"/>
</dbReference>
<keyword evidence="6 13" id="KW-0479">Metal-binding</keyword>
<dbReference type="InterPro" id="IPR017972">
    <property type="entry name" value="Cyt_P450_CS"/>
</dbReference>
<dbReference type="RefSeq" id="XP_041633130.1">
    <property type="nucleotide sequence ID" value="XM_041777196.2"/>
</dbReference>
<evidence type="ECO:0000256" key="7">
    <source>
        <dbReference type="ARBA" id="ARBA00022824"/>
    </source>
</evidence>
<dbReference type="PANTHER" id="PTHR24292">
    <property type="entry name" value="CYTOCHROME P450"/>
    <property type="match status" value="1"/>
</dbReference>
<dbReference type="SUPFAM" id="SSF48264">
    <property type="entry name" value="Cytochrome P450"/>
    <property type="match status" value="1"/>
</dbReference>
<evidence type="ECO:0000256" key="2">
    <source>
        <dbReference type="ARBA" id="ARBA00004174"/>
    </source>
</evidence>
<evidence type="ECO:0000256" key="6">
    <source>
        <dbReference type="ARBA" id="ARBA00022723"/>
    </source>
</evidence>
<sequence>MDLTYILCQVAVALLAVAFYSLHRRLTYFKRRGIPHDPPHVLKGNIKGYNSNRTANDIVLDYYNKYRDTKAPFVGFYFFQKPIAFIMDLDLVKHIMIKDFSNFSDKGLYHNEKDDPLSAHLFNLDGSQWRLLRSKLSSAFAFGKMKLMYPTVVSVAEELLAVMHEKVERNSVLDIRDVMARFTVDVIGTCAFGIKCNSLRDENSEFLHFGKRSLTDKRHGPLLHGFMHSYPGLARRLGFVRTAQHIQNFYQRIVYETVALREKENIRRNDFMDLLIDMKNKKEMTLDNGEVVKGLTMDEVLAQAFVFFIAGFETSSSTMGYALYELAKNPHIQDKVRAEVEEVLEKHGQELSFESIKELKYLSMVIDETSRLYSIASHLIRKAHRRYVVPGHPNFVIEAGQLVFIPATGIHHDPSIYPSPYEFQPERFSPEEVASRPSVAWLPFGDGPRNCLGMRFGQMQMRIALALLIKNFRFSMCSETSDPLVFDPKSLVLTVLGGIQLKVEVI</sequence>
<keyword evidence="14" id="KW-1185">Reference proteome</keyword>
<evidence type="ECO:0000256" key="8">
    <source>
        <dbReference type="ARBA" id="ARBA00022848"/>
    </source>
</evidence>
<dbReference type="PRINTS" id="PR00463">
    <property type="entry name" value="EP450I"/>
</dbReference>
<evidence type="ECO:0000313" key="15">
    <source>
        <dbReference type="RefSeq" id="XP_041633130.1"/>
    </source>
</evidence>
<evidence type="ECO:0000256" key="11">
    <source>
        <dbReference type="ARBA" id="ARBA00023033"/>
    </source>
</evidence>
<evidence type="ECO:0000256" key="13">
    <source>
        <dbReference type="RuleBase" id="RU000461"/>
    </source>
</evidence>
<keyword evidence="7" id="KW-0256">Endoplasmic reticulum</keyword>
<proteinExistence type="inferred from homology"/>
<keyword evidence="9 13" id="KW-0560">Oxidoreductase</keyword>
<gene>
    <name evidence="15" type="primary">LOC121502941</name>
</gene>
<comment type="cofactor">
    <cofactor evidence="1">
        <name>heme</name>
        <dbReference type="ChEBI" id="CHEBI:30413"/>
    </cofactor>
</comment>
<dbReference type="Pfam" id="PF00067">
    <property type="entry name" value="p450"/>
    <property type="match status" value="1"/>
</dbReference>
<dbReference type="CDD" id="cd11056">
    <property type="entry name" value="CYP6-like"/>
    <property type="match status" value="1"/>
</dbReference>
<reference evidence="15" key="2">
    <citation type="submission" date="2025-08" db="UniProtKB">
        <authorList>
            <consortium name="RefSeq"/>
        </authorList>
    </citation>
    <scope>IDENTIFICATION</scope>
    <source>
        <strain evidence="15">14028-0561.14</strain>
        <tissue evidence="15">Whole fly</tissue>
    </source>
</reference>
<keyword evidence="12" id="KW-0472">Membrane</keyword>
<protein>
    <submittedName>
        <fullName evidence="15">Cytochrome P450 6a8-like</fullName>
    </submittedName>
</protein>
<dbReference type="Proteomes" id="UP001652661">
    <property type="component" value="Chromosome 2R"/>
</dbReference>
<comment type="similarity">
    <text evidence="4 13">Belongs to the cytochrome P450 family.</text>
</comment>
<evidence type="ECO:0000256" key="3">
    <source>
        <dbReference type="ARBA" id="ARBA00004406"/>
    </source>
</evidence>
<keyword evidence="8" id="KW-0492">Microsome</keyword>
<dbReference type="InterPro" id="IPR002401">
    <property type="entry name" value="Cyt_P450_E_grp-I"/>
</dbReference>